<dbReference type="PANTHER" id="PTHR31490:SF35">
    <property type="entry name" value="ENDO-1,4-BETA-XYLANASE"/>
    <property type="match status" value="1"/>
</dbReference>
<comment type="catalytic activity">
    <reaction evidence="9">
        <text>Endohydrolysis of (1-&gt;4)-beta-D-xylosidic linkages in xylans.</text>
        <dbReference type="EC" id="3.2.1.8"/>
    </reaction>
</comment>
<feature type="domain" description="GH10" evidence="11">
    <location>
        <begin position="58"/>
        <end position="351"/>
    </location>
</feature>
<feature type="domain" description="CBM2" evidence="10">
    <location>
        <begin position="370"/>
        <end position="483"/>
    </location>
</feature>
<keyword evidence="3" id="KW-0858">Xylan degradation</keyword>
<dbReference type="SMART" id="SM00637">
    <property type="entry name" value="CBD_II"/>
    <property type="match status" value="1"/>
</dbReference>
<sequence>MSSSPQSAFSTRTRLLLIMGVTTALAAVSLIAGLSTARAADPTLHQLAAAKGKYFGSATDNPELTDTAYTAILGSEFGQITPGNSMKWDTTEPTRNTFAFTKGDAVVSFAKSHNQIVRAHTLVWHSQLPSWVSSLAATEVQAAMENHITQVATHYAGQVYAWDVVNEPFNEDGTFRTSVFYNAMGSGYIATALRAARAADPTAKLYINDYNTDGAGAKADAMYNLAVSLKAQGVPLDGIGFQGHLAIQYGFPTNMQANLQRFADLGLDVAITELDVRMILPRDATKDATQSTYYTNVVNACVAVTRCVGVTIWDYTDKYSWVPSVFSGQGAALPWDENLAKKPAYTAIYQALGGIVSTTSPSPSSPAPSTPAPQNGCKVVYTANPWTEGSGVGGFTASITITNTSSTAINGWALRFSLPSGQTLTQSGWNATYAVSGQAVTATNLSYNSTIGANGSTSIGFNGRWTGSYTSPTAFTLNNVTCS</sequence>
<dbReference type="InterPro" id="IPR006311">
    <property type="entry name" value="TAT_signal"/>
</dbReference>
<dbReference type="Pfam" id="PF00553">
    <property type="entry name" value="CBM_2"/>
    <property type="match status" value="1"/>
</dbReference>
<evidence type="ECO:0000256" key="6">
    <source>
        <dbReference type="ARBA" id="ARBA00023295"/>
    </source>
</evidence>
<dbReference type="InterPro" id="IPR001000">
    <property type="entry name" value="GH10_dom"/>
</dbReference>
<dbReference type="Pfam" id="PF00331">
    <property type="entry name" value="Glyco_hydro_10"/>
    <property type="match status" value="1"/>
</dbReference>
<name>A0ABV8LVE6_9ACTN</name>
<dbReference type="InterPro" id="IPR031158">
    <property type="entry name" value="GH10_AS"/>
</dbReference>
<evidence type="ECO:0000259" key="10">
    <source>
        <dbReference type="PROSITE" id="PS51173"/>
    </source>
</evidence>
<feature type="active site" description="Nucleophile" evidence="8">
    <location>
        <position position="273"/>
    </location>
</feature>
<evidence type="ECO:0000259" key="11">
    <source>
        <dbReference type="PROSITE" id="PS51760"/>
    </source>
</evidence>
<keyword evidence="4 9" id="KW-0378">Hydrolase</keyword>
<dbReference type="Gene3D" id="3.20.20.80">
    <property type="entry name" value="Glycosidases"/>
    <property type="match status" value="1"/>
</dbReference>
<keyword evidence="5 9" id="KW-0119">Carbohydrate metabolism</keyword>
<evidence type="ECO:0000313" key="12">
    <source>
        <dbReference type="EMBL" id="MFC4134343.1"/>
    </source>
</evidence>
<comment type="subcellular location">
    <subcellularLocation>
        <location evidence="1">Secreted</location>
    </subcellularLocation>
</comment>
<dbReference type="InterPro" id="IPR001919">
    <property type="entry name" value="CBD2"/>
</dbReference>
<evidence type="ECO:0000256" key="5">
    <source>
        <dbReference type="ARBA" id="ARBA00023277"/>
    </source>
</evidence>
<proteinExistence type="inferred from homology"/>
<evidence type="ECO:0000256" key="2">
    <source>
        <dbReference type="ARBA" id="ARBA00022525"/>
    </source>
</evidence>
<keyword evidence="7 9" id="KW-0624">Polysaccharide degradation</keyword>
<dbReference type="SMART" id="SM00633">
    <property type="entry name" value="Glyco_10"/>
    <property type="match status" value="1"/>
</dbReference>
<keyword evidence="6 9" id="KW-0326">Glycosidase</keyword>
<dbReference type="PROSITE" id="PS51173">
    <property type="entry name" value="CBM2"/>
    <property type="match status" value="1"/>
</dbReference>
<evidence type="ECO:0000313" key="13">
    <source>
        <dbReference type="Proteomes" id="UP001595816"/>
    </source>
</evidence>
<dbReference type="InterPro" id="IPR008965">
    <property type="entry name" value="CBM2/CBM3_carb-bd_dom_sf"/>
</dbReference>
<protein>
    <recommendedName>
        <fullName evidence="9">Beta-xylanase</fullName>
        <ecNumber evidence="9">3.2.1.8</ecNumber>
    </recommendedName>
</protein>
<dbReference type="PANTHER" id="PTHR31490">
    <property type="entry name" value="GLYCOSYL HYDROLASE"/>
    <property type="match status" value="1"/>
</dbReference>
<keyword evidence="13" id="KW-1185">Reference proteome</keyword>
<gene>
    <name evidence="12" type="ORF">ACFOZ4_27345</name>
</gene>
<evidence type="ECO:0000256" key="1">
    <source>
        <dbReference type="ARBA" id="ARBA00004613"/>
    </source>
</evidence>
<dbReference type="PROSITE" id="PS51318">
    <property type="entry name" value="TAT"/>
    <property type="match status" value="1"/>
</dbReference>
<dbReference type="EMBL" id="JBHSAY010000015">
    <property type="protein sequence ID" value="MFC4134343.1"/>
    <property type="molecule type" value="Genomic_DNA"/>
</dbReference>
<keyword evidence="2" id="KW-0964">Secreted</keyword>
<dbReference type="PROSITE" id="PS51760">
    <property type="entry name" value="GH10_2"/>
    <property type="match status" value="1"/>
</dbReference>
<dbReference type="InterPro" id="IPR017853">
    <property type="entry name" value="GH"/>
</dbReference>
<accession>A0ABV8LVE6</accession>
<evidence type="ECO:0000256" key="3">
    <source>
        <dbReference type="ARBA" id="ARBA00022651"/>
    </source>
</evidence>
<reference evidence="13" key="1">
    <citation type="journal article" date="2019" name="Int. J. Syst. Evol. Microbiol.">
        <title>The Global Catalogue of Microorganisms (GCM) 10K type strain sequencing project: providing services to taxonomists for standard genome sequencing and annotation.</title>
        <authorList>
            <consortium name="The Broad Institute Genomics Platform"/>
            <consortium name="The Broad Institute Genome Sequencing Center for Infectious Disease"/>
            <person name="Wu L."/>
            <person name="Ma J."/>
        </authorList>
    </citation>
    <scope>NUCLEOTIDE SEQUENCE [LARGE SCALE GENOMIC DNA]</scope>
    <source>
        <strain evidence="13">CGMCC 4.7289</strain>
    </source>
</reference>
<evidence type="ECO:0000256" key="7">
    <source>
        <dbReference type="ARBA" id="ARBA00023326"/>
    </source>
</evidence>
<dbReference type="SUPFAM" id="SSF49384">
    <property type="entry name" value="Carbohydrate-binding domain"/>
    <property type="match status" value="1"/>
</dbReference>
<dbReference type="SUPFAM" id="SSF51445">
    <property type="entry name" value="(Trans)glycosidases"/>
    <property type="match status" value="1"/>
</dbReference>
<dbReference type="Gene3D" id="2.60.40.290">
    <property type="match status" value="1"/>
</dbReference>
<dbReference type="Proteomes" id="UP001595816">
    <property type="component" value="Unassembled WGS sequence"/>
</dbReference>
<dbReference type="PROSITE" id="PS00591">
    <property type="entry name" value="GH10_1"/>
    <property type="match status" value="1"/>
</dbReference>
<comment type="similarity">
    <text evidence="9">Belongs to the glycosyl hydrolase 10 (cellulase F) family.</text>
</comment>
<evidence type="ECO:0000256" key="9">
    <source>
        <dbReference type="RuleBase" id="RU361174"/>
    </source>
</evidence>
<dbReference type="InterPro" id="IPR012291">
    <property type="entry name" value="CBM2_carb-bd_dom_sf"/>
</dbReference>
<dbReference type="EC" id="3.2.1.8" evidence="9"/>
<dbReference type="RefSeq" id="WP_253761493.1">
    <property type="nucleotide sequence ID" value="NZ_JAMZDZ010000001.1"/>
</dbReference>
<dbReference type="InterPro" id="IPR044846">
    <property type="entry name" value="GH10"/>
</dbReference>
<dbReference type="PRINTS" id="PR00134">
    <property type="entry name" value="GLHYDRLASE10"/>
</dbReference>
<evidence type="ECO:0000256" key="4">
    <source>
        <dbReference type="ARBA" id="ARBA00022801"/>
    </source>
</evidence>
<organism evidence="12 13">
    <name type="scientific">Hamadaea flava</name>
    <dbReference type="NCBI Taxonomy" id="1742688"/>
    <lineage>
        <taxon>Bacteria</taxon>
        <taxon>Bacillati</taxon>
        <taxon>Actinomycetota</taxon>
        <taxon>Actinomycetes</taxon>
        <taxon>Micromonosporales</taxon>
        <taxon>Micromonosporaceae</taxon>
        <taxon>Hamadaea</taxon>
    </lineage>
</organism>
<evidence type="ECO:0000256" key="8">
    <source>
        <dbReference type="PROSITE-ProRule" id="PRU10061"/>
    </source>
</evidence>
<comment type="caution">
    <text evidence="12">The sequence shown here is derived from an EMBL/GenBank/DDBJ whole genome shotgun (WGS) entry which is preliminary data.</text>
</comment>